<dbReference type="InterPro" id="IPR038765">
    <property type="entry name" value="Papain-like_cys_pep_sf"/>
</dbReference>
<dbReference type="InterPro" id="IPR006311">
    <property type="entry name" value="TAT_signal"/>
</dbReference>
<dbReference type="InterPro" id="IPR007921">
    <property type="entry name" value="CHAP_dom"/>
</dbReference>
<evidence type="ECO:0000313" key="4">
    <source>
        <dbReference type="Proteomes" id="UP000031501"/>
    </source>
</evidence>
<dbReference type="SUPFAM" id="SSF54001">
    <property type="entry name" value="Cysteine proteinases"/>
    <property type="match status" value="1"/>
</dbReference>
<dbReference type="STRING" id="1355015.LK06_028155"/>
<feature type="domain" description="Peptidase C51" evidence="2">
    <location>
        <begin position="51"/>
        <end position="182"/>
    </location>
</feature>
<feature type="chain" id="PRO_5013256796" evidence="1">
    <location>
        <begin position="37"/>
        <end position="552"/>
    </location>
</feature>
<organism evidence="3 4">
    <name type="scientific">Streptomyces pluripotens</name>
    <dbReference type="NCBI Taxonomy" id="1355015"/>
    <lineage>
        <taxon>Bacteria</taxon>
        <taxon>Bacillati</taxon>
        <taxon>Actinomycetota</taxon>
        <taxon>Actinomycetes</taxon>
        <taxon>Kitasatosporales</taxon>
        <taxon>Streptomycetaceae</taxon>
        <taxon>Streptomyces</taxon>
    </lineage>
</organism>
<dbReference type="Gene3D" id="3.90.1720.10">
    <property type="entry name" value="endopeptidase domain like (from Nostoc punctiforme)"/>
    <property type="match status" value="1"/>
</dbReference>
<dbReference type="PROSITE" id="PS50911">
    <property type="entry name" value="CHAP"/>
    <property type="match status" value="1"/>
</dbReference>
<dbReference type="Pfam" id="PF05257">
    <property type="entry name" value="CHAP"/>
    <property type="match status" value="1"/>
</dbReference>
<evidence type="ECO:0000259" key="2">
    <source>
        <dbReference type="PROSITE" id="PS50911"/>
    </source>
</evidence>
<name>A0A221P6P7_9ACTN</name>
<protein>
    <submittedName>
        <fullName evidence="3">CHAP domain-containing protein</fullName>
    </submittedName>
</protein>
<dbReference type="EMBL" id="CP022433">
    <property type="protein sequence ID" value="ASN27455.1"/>
    <property type="molecule type" value="Genomic_DNA"/>
</dbReference>
<sequence length="552" mass="59487">MPRRLYDRRRALQIGLAAVTGSVGSAVLGLAPQAWAETGGYPYADYNGPGASAPDSWWTDASGNGWSPYGYAFRNCTDYVAWKMQSLGVPDSLTRGLGDGGSWYDNAASKTGLNRGTSPKVGAAAVSTSGSRGHVAYVEAVNDDGSIVTTEYNWPTSGGSYDGAFHQRSGKPSDMGFTEFVYFGEHMTNPPDNSGGSTSDSTSNYIIAVKKRSFGTTQQVWTATKSGVYLDQWWPGSGGISHTKVYTAGAGQEVVHFDKITQPDGNTQNLYIATQDTAGGTTGGIYEVWWDGHGFSAPAQIIKRNDVLKVVADLKVSGSTLTHRLYVLAQDGPYEYWWRDGTGVSNGYLLWNITNGLDIVKSVAPNGADEVYVAVKDHVYRMRWPVNGGVQKTQVTALADTVGVDAQTIGNTVLVYTVTKTGVHETWQKYYPDTSSWSGLSNPAKIVTVPSGEMVIAGIKRMDGTTHQVYVATEHNVYQYWWNSTSGGVQRSSALISMASSDFITGIDESVDPTDSAIEQLYTVHASFVNETWWGDGSLHNGNAIVAMSPDE</sequence>
<dbReference type="AlphaFoldDB" id="A0A221P6P7"/>
<reference evidence="3 4" key="1">
    <citation type="submission" date="2017-07" db="EMBL/GenBank/DDBJ databases">
        <title>Genome sequence of Streptomyces pluripotens MUSC 137T.</title>
        <authorList>
            <person name="Ser H.-L."/>
            <person name="Lee L.-H."/>
        </authorList>
    </citation>
    <scope>NUCLEOTIDE SEQUENCE [LARGE SCALE GENOMIC DNA]</scope>
    <source>
        <strain evidence="3 4">MUSC 137</strain>
    </source>
</reference>
<dbReference type="Proteomes" id="UP000031501">
    <property type="component" value="Chromosome"/>
</dbReference>
<feature type="signal peptide" evidence="1">
    <location>
        <begin position="1"/>
        <end position="36"/>
    </location>
</feature>
<evidence type="ECO:0000256" key="1">
    <source>
        <dbReference type="SAM" id="SignalP"/>
    </source>
</evidence>
<evidence type="ECO:0000313" key="3">
    <source>
        <dbReference type="EMBL" id="ASN27455.1"/>
    </source>
</evidence>
<proteinExistence type="predicted"/>
<gene>
    <name evidence="3" type="ORF">LK07_29325</name>
</gene>
<keyword evidence="1" id="KW-0732">Signal</keyword>
<keyword evidence="4" id="KW-1185">Reference proteome</keyword>
<dbReference type="PROSITE" id="PS51318">
    <property type="entry name" value="TAT"/>
    <property type="match status" value="1"/>
</dbReference>
<dbReference type="KEGG" id="splu:LK06_028155"/>
<accession>A0A221P6P7</accession>